<dbReference type="SUPFAM" id="SSF56784">
    <property type="entry name" value="HAD-like"/>
    <property type="match status" value="1"/>
</dbReference>
<gene>
    <name evidence="1" type="ORF">SD1D_1743</name>
</gene>
<dbReference type="KEGG" id="hsd:SD1D_1743"/>
<dbReference type="PANTHER" id="PTHR19288">
    <property type="entry name" value="4-NITROPHENYLPHOSPHATASE-RELATED"/>
    <property type="match status" value="1"/>
</dbReference>
<evidence type="ECO:0000313" key="1">
    <source>
        <dbReference type="EMBL" id="CUH93288.1"/>
    </source>
</evidence>
<dbReference type="NCBIfam" id="TIGR01668">
    <property type="entry name" value="YqeG_hyp_ppase"/>
    <property type="match status" value="1"/>
</dbReference>
<dbReference type="InterPro" id="IPR006439">
    <property type="entry name" value="HAD-SF_hydro_IA"/>
</dbReference>
<dbReference type="AlphaFoldDB" id="A0A0K8J7H3"/>
<sequence length="172" mass="20159">MLRIFYPKRIADSAYVIDYKNLYKEGYRGIIFDIDNTLVEHGADASERAIKLINKLKAMGFKICLISNNSEERVMRFNRDINVSYIFKANKPAKKSFYKAMKIMGTRINNTVFIGDQLFTDIFGANRIGLMSYFVKPIGPKEEIQIVIKRKLERIVLKYYRRDLKRGKIKQV</sequence>
<dbReference type="GO" id="GO:0008962">
    <property type="term" value="F:phosphatidylglycerophosphatase activity"/>
    <property type="evidence" value="ECO:0007669"/>
    <property type="project" value="InterPro"/>
</dbReference>
<accession>A0A0K8J7H3</accession>
<name>A0A0K8J7H3_9FIRM</name>
<dbReference type="OrthoDB" id="9787572at2"/>
<dbReference type="InterPro" id="IPR036412">
    <property type="entry name" value="HAD-like_sf"/>
</dbReference>
<dbReference type="Proteomes" id="UP000196053">
    <property type="component" value="Chromosome I"/>
</dbReference>
<dbReference type="GO" id="GO:0005737">
    <property type="term" value="C:cytoplasm"/>
    <property type="evidence" value="ECO:0007669"/>
    <property type="project" value="TreeGrafter"/>
</dbReference>
<proteinExistence type="predicted"/>
<dbReference type="Pfam" id="PF00702">
    <property type="entry name" value="Hydrolase"/>
    <property type="match status" value="1"/>
</dbReference>
<reference evidence="2" key="1">
    <citation type="submission" date="2015-09" db="EMBL/GenBank/DDBJ databases">
        <authorList>
            <person name="Wibberg D."/>
        </authorList>
    </citation>
    <scope>NUCLEOTIDE SEQUENCE [LARGE SCALE GENOMIC DNA]</scope>
    <source>
        <strain evidence="2">SD1D</strain>
    </source>
</reference>
<evidence type="ECO:0008006" key="3">
    <source>
        <dbReference type="Google" id="ProtNLM"/>
    </source>
</evidence>
<organism evidence="1 2">
    <name type="scientific">Herbinix luporum</name>
    <dbReference type="NCBI Taxonomy" id="1679721"/>
    <lineage>
        <taxon>Bacteria</taxon>
        <taxon>Bacillati</taxon>
        <taxon>Bacillota</taxon>
        <taxon>Clostridia</taxon>
        <taxon>Lachnospirales</taxon>
        <taxon>Lachnospiraceae</taxon>
        <taxon>Herbinix</taxon>
    </lineage>
</organism>
<dbReference type="Gene3D" id="3.40.50.1000">
    <property type="entry name" value="HAD superfamily/HAD-like"/>
    <property type="match status" value="1"/>
</dbReference>
<dbReference type="EMBL" id="LN879430">
    <property type="protein sequence ID" value="CUH93288.1"/>
    <property type="molecule type" value="Genomic_DNA"/>
</dbReference>
<keyword evidence="2" id="KW-1185">Reference proteome</keyword>
<dbReference type="RefSeq" id="WP_058258551.1">
    <property type="nucleotide sequence ID" value="NZ_DUPS01000065.1"/>
</dbReference>
<protein>
    <recommendedName>
        <fullName evidence="3">YqeG family HAD IIIA-type phosphatase</fullName>
    </recommendedName>
</protein>
<evidence type="ECO:0000313" key="2">
    <source>
        <dbReference type="Proteomes" id="UP000196053"/>
    </source>
</evidence>
<dbReference type="PANTHER" id="PTHR19288:SF25">
    <property type="entry name" value="PHOSPHATIDYLGLYCEROPHOSPHATASE GEP4, MITOCHONDRIAL"/>
    <property type="match status" value="1"/>
</dbReference>
<dbReference type="NCBIfam" id="TIGR01662">
    <property type="entry name" value="HAD-SF-IIIA"/>
    <property type="match status" value="1"/>
</dbReference>
<dbReference type="NCBIfam" id="TIGR01549">
    <property type="entry name" value="HAD-SF-IA-v1"/>
    <property type="match status" value="1"/>
</dbReference>
<dbReference type="InterPro" id="IPR010021">
    <property type="entry name" value="PGPP1/Gep4"/>
</dbReference>
<dbReference type="InterPro" id="IPR006549">
    <property type="entry name" value="HAD-SF_hydro_IIIA"/>
</dbReference>
<dbReference type="InterPro" id="IPR023214">
    <property type="entry name" value="HAD_sf"/>
</dbReference>